<keyword evidence="2" id="KW-1185">Reference proteome</keyword>
<sequence length="161" mass="16746">MRAKLALARAMPASFGRVLEDCASIAHGPGSDADVVVHSGRAIGAPHVAELLGVPCVLALTVPPYVPTREFPWPGAPPPPGFPAGRTGPVTSGCAGRRWCSPVVDDWRGRDLGLPGRRGRHDPLGRPEGGPVAVLNAVTRLLVYSRGSRSGSPAATIPSRR</sequence>
<name>A0ABS6UGH3_9PSEU</name>
<dbReference type="EMBL" id="JADQDF010000001">
    <property type="protein sequence ID" value="MBW0131314.1"/>
    <property type="molecule type" value="Genomic_DNA"/>
</dbReference>
<organism evidence="1 2">
    <name type="scientific">Pseudonocardia oceani</name>
    <dbReference type="NCBI Taxonomy" id="2792013"/>
    <lineage>
        <taxon>Bacteria</taxon>
        <taxon>Bacillati</taxon>
        <taxon>Actinomycetota</taxon>
        <taxon>Actinomycetes</taxon>
        <taxon>Pseudonocardiales</taxon>
        <taxon>Pseudonocardiaceae</taxon>
        <taxon>Pseudonocardia</taxon>
    </lineage>
</organism>
<comment type="caution">
    <text evidence="1">The sequence shown here is derived from an EMBL/GenBank/DDBJ whole genome shotgun (WGS) entry which is preliminary data.</text>
</comment>
<gene>
    <name evidence="1" type="ORF">I4I82_27060</name>
</gene>
<protein>
    <submittedName>
        <fullName evidence="1">Uncharacterized protein</fullName>
    </submittedName>
</protein>
<accession>A0ABS6UGH3</accession>
<proteinExistence type="predicted"/>
<evidence type="ECO:0000313" key="2">
    <source>
        <dbReference type="Proteomes" id="UP000694300"/>
    </source>
</evidence>
<dbReference type="RefSeq" id="WP_218590417.1">
    <property type="nucleotide sequence ID" value="NZ_JADQDE010000040.1"/>
</dbReference>
<dbReference type="Proteomes" id="UP000694300">
    <property type="component" value="Unassembled WGS sequence"/>
</dbReference>
<reference evidence="1 2" key="1">
    <citation type="submission" date="2020-11" db="EMBL/GenBank/DDBJ databases">
        <title>Pseudonocardia abyssalis sp. nov. and Pseudonocardia oceani sp. nov., description and phylogenomic analysis of two novel actinomycetes isolated from the deep Southern Ocean.</title>
        <authorList>
            <person name="Parra J."/>
        </authorList>
    </citation>
    <scope>NUCLEOTIDE SEQUENCE [LARGE SCALE GENOMIC DNA]</scope>
    <source>
        <strain evidence="2">KRD185</strain>
    </source>
</reference>
<evidence type="ECO:0000313" key="1">
    <source>
        <dbReference type="EMBL" id="MBW0131314.1"/>
    </source>
</evidence>